<evidence type="ECO:0000313" key="4">
    <source>
        <dbReference type="Proteomes" id="UP000054387"/>
    </source>
</evidence>
<keyword evidence="4" id="KW-1185">Reference proteome</keyword>
<feature type="transmembrane region" description="Helical" evidence="2">
    <location>
        <begin position="68"/>
        <end position="91"/>
    </location>
</feature>
<evidence type="ECO:0000313" key="3">
    <source>
        <dbReference type="EMBL" id="KTG08791.1"/>
    </source>
</evidence>
<dbReference type="EMBL" id="LOPU01000029">
    <property type="protein sequence ID" value="KTG08791.1"/>
    <property type="molecule type" value="Genomic_DNA"/>
</dbReference>
<feature type="transmembrane region" description="Helical" evidence="2">
    <location>
        <begin position="35"/>
        <end position="56"/>
    </location>
</feature>
<dbReference type="Proteomes" id="UP000054387">
    <property type="component" value="Unassembled WGS sequence"/>
</dbReference>
<keyword evidence="2" id="KW-0812">Transmembrane</keyword>
<feature type="transmembrane region" description="Helical" evidence="2">
    <location>
        <begin position="128"/>
        <end position="145"/>
    </location>
</feature>
<feature type="region of interest" description="Disordered" evidence="1">
    <location>
        <begin position="1"/>
        <end position="22"/>
    </location>
</feature>
<dbReference type="RefSeq" id="WP_058581943.1">
    <property type="nucleotide sequence ID" value="NZ_LOPU01000029.1"/>
</dbReference>
<sequence>MESTPTDVGADDGGSTPVEWAGDPERDFRPVLKHLGLGAGLAFMLPILFLLGSLVLDVDPADPLSLAVFVLLFVGGPGSILYVLLAAEFLTDEQRAQLPKFDWVRLPWLLAALPFGVLVIYSGVTFEPLLVVWLTLFFLAYYAAASRHGHGLVDSSTGEVVYFVDGQRYESDVRGLSHIRWVSLGGHAWCWLGFGRGHLFASRTVLAVPVDQFPPVRAELEAVAARDYDGYDAGGIGRAERVVVAGFGVFVLGVAVAFAFVDAVPFGFSVLISLSAALFLFLSWW</sequence>
<name>A0A0W1R6P2_9EURY</name>
<dbReference type="AlphaFoldDB" id="A0A0W1R6P2"/>
<gene>
    <name evidence="3" type="ORF">AUR64_13270</name>
</gene>
<comment type="caution">
    <text evidence="3">The sequence shown here is derived from an EMBL/GenBank/DDBJ whole genome shotgun (WGS) entry which is preliminary data.</text>
</comment>
<reference evidence="3 4" key="1">
    <citation type="submission" date="2015-12" db="EMBL/GenBank/DDBJ databases">
        <title>Haloprofundus marisrubri gen. nov., sp. nov., an extremely halophilic archaeon isolated from the Discovery deep brine-seawater interface in the Red Sea.</title>
        <authorList>
            <person name="Zhang G."/>
            <person name="Stingl U."/>
            <person name="Rashid M."/>
        </authorList>
    </citation>
    <scope>NUCLEOTIDE SEQUENCE [LARGE SCALE GENOMIC DNA]</scope>
    <source>
        <strain evidence="3 4">SB9</strain>
    </source>
</reference>
<keyword evidence="2" id="KW-1133">Transmembrane helix</keyword>
<keyword evidence="2" id="KW-0472">Membrane</keyword>
<protein>
    <submittedName>
        <fullName evidence="3">Uncharacterized protein</fullName>
    </submittedName>
</protein>
<feature type="transmembrane region" description="Helical" evidence="2">
    <location>
        <begin position="103"/>
        <end position="122"/>
    </location>
</feature>
<evidence type="ECO:0000256" key="1">
    <source>
        <dbReference type="SAM" id="MobiDB-lite"/>
    </source>
</evidence>
<feature type="transmembrane region" description="Helical" evidence="2">
    <location>
        <begin position="242"/>
        <end position="260"/>
    </location>
</feature>
<feature type="transmembrane region" description="Helical" evidence="2">
    <location>
        <begin position="266"/>
        <end position="284"/>
    </location>
</feature>
<evidence type="ECO:0000256" key="2">
    <source>
        <dbReference type="SAM" id="Phobius"/>
    </source>
</evidence>
<accession>A0A0W1R6P2</accession>
<organism evidence="3 4">
    <name type="scientific">Haloprofundus marisrubri</name>
    <dbReference type="NCBI Taxonomy" id="1514971"/>
    <lineage>
        <taxon>Archaea</taxon>
        <taxon>Methanobacteriati</taxon>
        <taxon>Methanobacteriota</taxon>
        <taxon>Stenosarchaea group</taxon>
        <taxon>Halobacteria</taxon>
        <taxon>Halobacteriales</taxon>
        <taxon>Haloferacaceae</taxon>
        <taxon>Haloprofundus</taxon>
    </lineage>
</organism>
<dbReference type="STRING" id="1514971.AUR64_13270"/>
<proteinExistence type="predicted"/>